<feature type="transmembrane region" description="Helical" evidence="9">
    <location>
        <begin position="363"/>
        <end position="388"/>
    </location>
</feature>
<proteinExistence type="predicted"/>
<evidence type="ECO:0000256" key="5">
    <source>
        <dbReference type="ARBA" id="ARBA00022683"/>
    </source>
</evidence>
<dbReference type="PANTHER" id="PTHR37324:SF2">
    <property type="entry name" value="PTS SYSTEM GALACTITOL-SPECIFIC EIIC COMPONENT"/>
    <property type="match status" value="1"/>
</dbReference>
<feature type="transmembrane region" description="Helical" evidence="9">
    <location>
        <begin position="427"/>
        <end position="443"/>
    </location>
</feature>
<organism evidence="10 11">
    <name type="scientific">Caproiciproducens galactitolivorans</name>
    <dbReference type="NCBI Taxonomy" id="642589"/>
    <lineage>
        <taxon>Bacteria</taxon>
        <taxon>Bacillati</taxon>
        <taxon>Bacillota</taxon>
        <taxon>Clostridia</taxon>
        <taxon>Eubacteriales</taxon>
        <taxon>Acutalibacteraceae</taxon>
        <taxon>Caproiciproducens</taxon>
    </lineage>
</organism>
<comment type="caution">
    <text evidence="10">The sequence shown here is derived from an EMBL/GenBank/DDBJ whole genome shotgun (WGS) entry which is preliminary data.</text>
</comment>
<dbReference type="GO" id="GO:0005886">
    <property type="term" value="C:plasma membrane"/>
    <property type="evidence" value="ECO:0007669"/>
    <property type="project" value="UniProtKB-SubCell"/>
</dbReference>
<keyword evidence="7 9" id="KW-1133">Transmembrane helix</keyword>
<feature type="transmembrane region" description="Helical" evidence="9">
    <location>
        <begin position="311"/>
        <end position="330"/>
    </location>
</feature>
<evidence type="ECO:0000256" key="1">
    <source>
        <dbReference type="ARBA" id="ARBA00004651"/>
    </source>
</evidence>
<name>A0A4Z0YA01_9FIRM</name>
<feature type="transmembrane region" description="Helical" evidence="9">
    <location>
        <begin position="221"/>
        <end position="242"/>
    </location>
</feature>
<dbReference type="InterPro" id="IPR004703">
    <property type="entry name" value="PTS_sugar-sp_permease"/>
</dbReference>
<dbReference type="PANTHER" id="PTHR37324">
    <property type="entry name" value="PTS SYSTEM GALACTITOL-SPECIFIC EIIC COMPONENT"/>
    <property type="match status" value="1"/>
</dbReference>
<accession>A0A4Z0YA01</accession>
<feature type="transmembrane region" description="Helical" evidence="9">
    <location>
        <begin position="12"/>
        <end position="30"/>
    </location>
</feature>
<keyword evidence="3" id="KW-1003">Cell membrane</keyword>
<evidence type="ECO:0000256" key="4">
    <source>
        <dbReference type="ARBA" id="ARBA00022597"/>
    </source>
</evidence>
<feature type="transmembrane region" description="Helical" evidence="9">
    <location>
        <begin position="90"/>
        <end position="113"/>
    </location>
</feature>
<feature type="transmembrane region" description="Helical" evidence="9">
    <location>
        <begin position="400"/>
        <end position="421"/>
    </location>
</feature>
<keyword evidence="5" id="KW-0598">Phosphotransferase system</keyword>
<dbReference type="EMBL" id="SRMQ01000010">
    <property type="protein sequence ID" value="TGJ75800.1"/>
    <property type="molecule type" value="Genomic_DNA"/>
</dbReference>
<evidence type="ECO:0000313" key="10">
    <source>
        <dbReference type="EMBL" id="TGJ75800.1"/>
    </source>
</evidence>
<feature type="transmembrane region" description="Helical" evidence="9">
    <location>
        <begin position="175"/>
        <end position="200"/>
    </location>
</feature>
<keyword evidence="8 9" id="KW-0472">Membrane</keyword>
<evidence type="ECO:0000256" key="9">
    <source>
        <dbReference type="SAM" id="Phobius"/>
    </source>
</evidence>
<evidence type="ECO:0000313" key="11">
    <source>
        <dbReference type="Proteomes" id="UP000297714"/>
    </source>
</evidence>
<keyword evidence="2" id="KW-0813">Transport</keyword>
<evidence type="ECO:0000256" key="6">
    <source>
        <dbReference type="ARBA" id="ARBA00022692"/>
    </source>
</evidence>
<feature type="transmembrane region" description="Helical" evidence="9">
    <location>
        <begin position="51"/>
        <end position="70"/>
    </location>
</feature>
<keyword evidence="11" id="KW-1185">Reference proteome</keyword>
<dbReference type="OrthoDB" id="9787936at2"/>
<reference evidence="10 11" key="1">
    <citation type="submission" date="2019-04" db="EMBL/GenBank/DDBJ databases">
        <authorList>
            <person name="Poehlein A."/>
            <person name="Bengelsdorf F.R."/>
            <person name="Duerre P."/>
            <person name="Daniel R."/>
        </authorList>
    </citation>
    <scope>NUCLEOTIDE SEQUENCE [LARGE SCALE GENOMIC DNA]</scope>
    <source>
        <strain evidence="10 11">BS-1</strain>
    </source>
</reference>
<dbReference type="RefSeq" id="WP_135660381.1">
    <property type="nucleotide sequence ID" value="NZ_JAJUFJ010000009.1"/>
</dbReference>
<keyword evidence="4" id="KW-0762">Sugar transport</keyword>
<dbReference type="AlphaFoldDB" id="A0A4Z0YA01"/>
<keyword evidence="6 9" id="KW-0812">Transmembrane</keyword>
<dbReference type="Proteomes" id="UP000297714">
    <property type="component" value="Unassembled WGS sequence"/>
</dbReference>
<evidence type="ECO:0000256" key="3">
    <source>
        <dbReference type="ARBA" id="ARBA00022475"/>
    </source>
</evidence>
<dbReference type="PIRSF" id="PIRSF006304">
    <property type="entry name" value="GatC"/>
    <property type="match status" value="1"/>
</dbReference>
<feature type="transmembrane region" description="Helical" evidence="9">
    <location>
        <begin position="133"/>
        <end position="155"/>
    </location>
</feature>
<evidence type="ECO:0000256" key="2">
    <source>
        <dbReference type="ARBA" id="ARBA00022448"/>
    </source>
</evidence>
<evidence type="ECO:0000256" key="7">
    <source>
        <dbReference type="ARBA" id="ARBA00022989"/>
    </source>
</evidence>
<dbReference type="InterPro" id="IPR013853">
    <property type="entry name" value="EIIC-GAT"/>
</dbReference>
<dbReference type="GO" id="GO:0009401">
    <property type="term" value="P:phosphoenolpyruvate-dependent sugar phosphotransferase system"/>
    <property type="evidence" value="ECO:0007669"/>
    <property type="project" value="UniProtKB-KW"/>
</dbReference>
<evidence type="ECO:0000256" key="8">
    <source>
        <dbReference type="ARBA" id="ARBA00023136"/>
    </source>
</evidence>
<sequence>MFFTAIKTFFDTFGSVVFVPVVIFIMALALKVPAKKAFMSALSAGVGLEGFNLVIGAYSPIITPIINQLVKDTGIKLNILDMGWQTTSIIAYSTNIGMIYLVIAIVLQIVLFLTRYTNVFQAGDLWNNYSYMAWGSVLFLLTGNFALSLTCMIVQQLYTLCFTEVIEERWSKFYHYPNCTIASLHTATVGVYAVGMNWLLNRLGLYKVKADPDSFRKRFGFLGEPMTLGLLLGLFIGIVGNIKHLGELKSWGTILVCGVATASVMAVFPKISSIFAGSFGPITEASKKSVKGTKGEWYLAVNDACGYGETATLISGIVLMPIVLIISFILPGNQTLPMLDLVAIPYCIQPCVACSNGNMLKSIISGGIFCVIFLYCCTMTGSAFTEVAKSVGTVKLEEGVMMITSFIILGQPVGALIFMAFLSQNPIAIAAVIIIYVVCYVFVRKNRAKIHAWIEEEALNPGHDKANTAPAAAQ</sequence>
<feature type="transmembrane region" description="Helical" evidence="9">
    <location>
        <begin position="248"/>
        <end position="268"/>
    </location>
</feature>
<dbReference type="GO" id="GO:0015577">
    <property type="term" value="F:galactitol transmembrane transporter activity"/>
    <property type="evidence" value="ECO:0007669"/>
    <property type="project" value="InterPro"/>
</dbReference>
<comment type="subcellular location">
    <subcellularLocation>
        <location evidence="1">Cell membrane</location>
        <topology evidence="1">Multi-pass membrane protein</topology>
    </subcellularLocation>
</comment>
<protein>
    <submittedName>
        <fullName evidence="10">Galactitol permease IIC component</fullName>
    </submittedName>
</protein>
<gene>
    <name evidence="10" type="primary">gatC_1</name>
    <name evidence="10" type="ORF">CAGA_20070</name>
</gene>
<dbReference type="Pfam" id="PF03611">
    <property type="entry name" value="EIIC-GAT"/>
    <property type="match status" value="1"/>
</dbReference>